<dbReference type="AlphaFoldDB" id="A0A653K365"/>
<gene>
    <name evidence="1" type="ORF">ACI8B_210057</name>
</gene>
<organism evidence="1 2">
    <name type="scientific">Acinetobacter proteolyticus</name>
    <dbReference type="NCBI Taxonomy" id="1776741"/>
    <lineage>
        <taxon>Bacteria</taxon>
        <taxon>Pseudomonadati</taxon>
        <taxon>Pseudomonadota</taxon>
        <taxon>Gammaproteobacteria</taxon>
        <taxon>Moraxellales</taxon>
        <taxon>Moraxellaceae</taxon>
        <taxon>Acinetobacter</taxon>
    </lineage>
</organism>
<evidence type="ECO:0000313" key="1">
    <source>
        <dbReference type="EMBL" id="VXA55255.1"/>
    </source>
</evidence>
<reference evidence="1 2" key="1">
    <citation type="submission" date="2019-10" db="EMBL/GenBank/DDBJ databases">
        <authorList>
            <person name="Karimi E."/>
        </authorList>
    </citation>
    <scope>NUCLEOTIDE SEQUENCE [LARGE SCALE GENOMIC DNA]</scope>
    <source>
        <strain evidence="1">Acinetobacter sp. 8BE</strain>
    </source>
</reference>
<protein>
    <submittedName>
        <fullName evidence="1">Uncharacterized protein</fullName>
    </submittedName>
</protein>
<dbReference type="EMBL" id="CABWKZ010000014">
    <property type="protein sequence ID" value="VXA55255.1"/>
    <property type="molecule type" value="Genomic_DNA"/>
</dbReference>
<sequence>MKKQFSPNLYGTGSLKIGAKSDVTKGWEIISNTGQGIFDIYLSPSVMLSLQKTLETGKKYDDGICSSKLGLRKGGRIYLGSIPLGKAAAALPGGQIITAATNINIPVCLPVNVSSDMKYDLLELSGKLQTKIVVGNKTSPQITNQNSLKIESPPISATLSEGKLEGNKKYSVKVQGEAGLEAGLEIEDKIGKIANVGANIAILVKPELQGTFGVGLVSKKLSALDTEPEVCLELKVKADLQSKVFASSLGNDPLTIVASFPLKEIAKKYGQCRDEGNDVSGDVSLNSATCNFITHEEVVTHLPKGGEIITPKNDFYTYDISGSFVLNQVVENISTLKFYRYPLGYSVTPIVIGADGKKCIRQNWTGDIDNYSEIPTVIQQQPLPPFNTQWRIKGSFGNPSADWSAALDCKSPSIFQGLSIDFVGGDKPTDGKDNIAINIPCPQKSKF</sequence>
<proteinExistence type="predicted"/>
<evidence type="ECO:0000313" key="2">
    <source>
        <dbReference type="Proteomes" id="UP000430404"/>
    </source>
</evidence>
<accession>A0A653K365</accession>
<dbReference type="Proteomes" id="UP000430404">
    <property type="component" value="Unassembled WGS sequence"/>
</dbReference>
<name>A0A653K365_9GAMM</name>